<dbReference type="Pfam" id="PF13333">
    <property type="entry name" value="rve_2"/>
    <property type="match status" value="1"/>
</dbReference>
<name>A0A9D1V8F1_9FIRM</name>
<dbReference type="Proteomes" id="UP000824204">
    <property type="component" value="Unassembled WGS sequence"/>
</dbReference>
<dbReference type="EMBL" id="DXFX01000080">
    <property type="protein sequence ID" value="HIX08046.1"/>
    <property type="molecule type" value="Genomic_DNA"/>
</dbReference>
<dbReference type="InterPro" id="IPR001584">
    <property type="entry name" value="Integrase_cat-core"/>
</dbReference>
<evidence type="ECO:0000313" key="3">
    <source>
        <dbReference type="Proteomes" id="UP000824204"/>
    </source>
</evidence>
<comment type="caution">
    <text evidence="2">The sequence shown here is derived from an EMBL/GenBank/DDBJ whole genome shotgun (WGS) entry which is preliminary data.</text>
</comment>
<dbReference type="AlphaFoldDB" id="A0A9D1V8F1"/>
<proteinExistence type="predicted"/>
<evidence type="ECO:0000313" key="2">
    <source>
        <dbReference type="EMBL" id="HIX08046.1"/>
    </source>
</evidence>
<protein>
    <submittedName>
        <fullName evidence="2">Integrase core domain-containing protein</fullName>
    </submittedName>
</protein>
<gene>
    <name evidence="2" type="ORF">H9741_06230</name>
</gene>
<accession>A0A9D1V8F1</accession>
<organism evidence="2 3">
    <name type="scientific">Candidatus Borkfalkia faecipullorum</name>
    <dbReference type="NCBI Taxonomy" id="2838510"/>
    <lineage>
        <taxon>Bacteria</taxon>
        <taxon>Bacillati</taxon>
        <taxon>Bacillota</taxon>
        <taxon>Clostridia</taxon>
        <taxon>Christensenellales</taxon>
        <taxon>Christensenellaceae</taxon>
        <taxon>Candidatus Borkfalkia</taxon>
    </lineage>
</organism>
<dbReference type="GO" id="GO:0015074">
    <property type="term" value="P:DNA integration"/>
    <property type="evidence" value="ECO:0007669"/>
    <property type="project" value="InterPro"/>
</dbReference>
<reference evidence="2" key="2">
    <citation type="submission" date="2021-04" db="EMBL/GenBank/DDBJ databases">
        <authorList>
            <person name="Gilroy R."/>
        </authorList>
    </citation>
    <scope>NUCLEOTIDE SEQUENCE</scope>
    <source>
        <strain evidence="2">811</strain>
    </source>
</reference>
<evidence type="ECO:0000259" key="1">
    <source>
        <dbReference type="Pfam" id="PF13333"/>
    </source>
</evidence>
<sequence>MENGAMGSFFGRLEVEMIYGEMFETVNGFVHRLREYIDYRKND</sequence>
<reference evidence="2" key="1">
    <citation type="journal article" date="2021" name="PeerJ">
        <title>Extensive microbial diversity within the chicken gut microbiome revealed by metagenomics and culture.</title>
        <authorList>
            <person name="Gilroy R."/>
            <person name="Ravi A."/>
            <person name="Getino M."/>
            <person name="Pursley I."/>
            <person name="Horton D.L."/>
            <person name="Alikhan N.F."/>
            <person name="Baker D."/>
            <person name="Gharbi K."/>
            <person name="Hall N."/>
            <person name="Watson M."/>
            <person name="Adriaenssens E.M."/>
            <person name="Foster-Nyarko E."/>
            <person name="Jarju S."/>
            <person name="Secka A."/>
            <person name="Antonio M."/>
            <person name="Oren A."/>
            <person name="Chaudhuri R.R."/>
            <person name="La Ragione R."/>
            <person name="Hildebrand F."/>
            <person name="Pallen M.J."/>
        </authorList>
    </citation>
    <scope>NUCLEOTIDE SEQUENCE</scope>
    <source>
        <strain evidence="2">811</strain>
    </source>
</reference>
<feature type="domain" description="Integrase catalytic" evidence="1">
    <location>
        <begin position="8"/>
        <end position="39"/>
    </location>
</feature>